<dbReference type="Gene3D" id="2.40.50.100">
    <property type="match status" value="2"/>
</dbReference>
<dbReference type="PANTHER" id="PTHR30469">
    <property type="entry name" value="MULTIDRUG RESISTANCE PROTEIN MDTA"/>
    <property type="match status" value="1"/>
</dbReference>
<feature type="chain" id="PRO_5045292057" evidence="4">
    <location>
        <begin position="23"/>
        <end position="429"/>
    </location>
</feature>
<keyword evidence="4" id="KW-0732">Signal</keyword>
<feature type="region of interest" description="Disordered" evidence="3">
    <location>
        <begin position="410"/>
        <end position="429"/>
    </location>
</feature>
<protein>
    <submittedName>
        <fullName evidence="6">Efflux RND transporter periplasmic adaptor subunit</fullName>
    </submittedName>
</protein>
<feature type="region of interest" description="Disordered" evidence="3">
    <location>
        <begin position="209"/>
        <end position="238"/>
    </location>
</feature>
<comment type="similarity">
    <text evidence="1">Belongs to the membrane fusion protein (MFP) (TC 8.A.1) family.</text>
</comment>
<accession>A0ABU3BND1</accession>
<dbReference type="RefSeq" id="WP_311662145.1">
    <property type="nucleotide sequence ID" value="NZ_JAVRHT010000005.1"/>
</dbReference>
<feature type="domain" description="CusB-like beta-barrel" evidence="5">
    <location>
        <begin position="264"/>
        <end position="328"/>
    </location>
</feature>
<evidence type="ECO:0000256" key="1">
    <source>
        <dbReference type="ARBA" id="ARBA00009477"/>
    </source>
</evidence>
<dbReference type="Gene3D" id="1.10.287.470">
    <property type="entry name" value="Helix hairpin bin"/>
    <property type="match status" value="2"/>
</dbReference>
<dbReference type="PROSITE" id="PS51257">
    <property type="entry name" value="PROKAR_LIPOPROTEIN"/>
    <property type="match status" value="1"/>
</dbReference>
<evidence type="ECO:0000313" key="6">
    <source>
        <dbReference type="EMBL" id="MDT0630809.1"/>
    </source>
</evidence>
<name>A0ABU3BND1_9BACT</name>
<keyword evidence="7" id="KW-1185">Reference proteome</keyword>
<feature type="signal peptide" evidence="4">
    <location>
        <begin position="1"/>
        <end position="22"/>
    </location>
</feature>
<proteinExistence type="inferred from homology"/>
<evidence type="ECO:0000256" key="2">
    <source>
        <dbReference type="SAM" id="Coils"/>
    </source>
</evidence>
<dbReference type="InterPro" id="IPR058792">
    <property type="entry name" value="Beta-barrel_RND_2"/>
</dbReference>
<reference evidence="6 7" key="1">
    <citation type="submission" date="2023-09" db="EMBL/GenBank/DDBJ databases">
        <authorList>
            <person name="Rey-Velasco X."/>
        </authorList>
    </citation>
    <scope>NUCLEOTIDE SEQUENCE [LARGE SCALE GENOMIC DNA]</scope>
    <source>
        <strain evidence="6 7">F394</strain>
    </source>
</reference>
<keyword evidence="2" id="KW-0175">Coiled coil</keyword>
<dbReference type="PANTHER" id="PTHR30469:SF15">
    <property type="entry name" value="HLYD FAMILY OF SECRETION PROTEINS"/>
    <property type="match status" value="1"/>
</dbReference>
<feature type="compositionally biased region" description="Polar residues" evidence="3">
    <location>
        <begin position="216"/>
        <end position="228"/>
    </location>
</feature>
<gene>
    <name evidence="6" type="ORF">RM540_03535</name>
</gene>
<dbReference type="NCBIfam" id="TIGR01730">
    <property type="entry name" value="RND_mfp"/>
    <property type="match status" value="1"/>
</dbReference>
<dbReference type="Pfam" id="PF25954">
    <property type="entry name" value="Beta-barrel_RND_2"/>
    <property type="match status" value="1"/>
</dbReference>
<dbReference type="EMBL" id="JAVRHT010000005">
    <property type="protein sequence ID" value="MDT0630809.1"/>
    <property type="molecule type" value="Genomic_DNA"/>
</dbReference>
<organism evidence="6 7">
    <name type="scientific">Rubrivirga litoralis</name>
    <dbReference type="NCBI Taxonomy" id="3075598"/>
    <lineage>
        <taxon>Bacteria</taxon>
        <taxon>Pseudomonadati</taxon>
        <taxon>Rhodothermota</taxon>
        <taxon>Rhodothermia</taxon>
        <taxon>Rhodothermales</taxon>
        <taxon>Rubricoccaceae</taxon>
        <taxon>Rubrivirga</taxon>
    </lineage>
</organism>
<dbReference type="Gene3D" id="2.40.30.170">
    <property type="match status" value="1"/>
</dbReference>
<evidence type="ECO:0000313" key="7">
    <source>
        <dbReference type="Proteomes" id="UP001267426"/>
    </source>
</evidence>
<feature type="coiled-coil region" evidence="2">
    <location>
        <begin position="128"/>
        <end position="193"/>
    </location>
</feature>
<dbReference type="InterPro" id="IPR006143">
    <property type="entry name" value="RND_pump_MFP"/>
</dbReference>
<evidence type="ECO:0000259" key="5">
    <source>
        <dbReference type="Pfam" id="PF25954"/>
    </source>
</evidence>
<dbReference type="Gene3D" id="2.40.420.20">
    <property type="match status" value="1"/>
</dbReference>
<comment type="caution">
    <text evidence="6">The sequence shown here is derived from an EMBL/GenBank/DDBJ whole genome shotgun (WGS) entry which is preliminary data.</text>
</comment>
<evidence type="ECO:0000256" key="3">
    <source>
        <dbReference type="SAM" id="MobiDB-lite"/>
    </source>
</evidence>
<dbReference type="SUPFAM" id="SSF111369">
    <property type="entry name" value="HlyD-like secretion proteins"/>
    <property type="match status" value="2"/>
</dbReference>
<sequence length="429" mass="43092">MTATPRRALLALPLLLALAACGGDEAPDPAEAEAAPLVLASTDVAAVERGEIQSGIQITGTLEPAQQVDVKAQVGGTLGSLRYQEGDRVSRGAVMATVIAEGVRSQAAATRAGVGSAEAGVTSAEAGVSSAQAGVEAAQAQLALAREQAASAQLLYNEGAMSRLDYQAAQAQVEAAQAQVASARANLTAARGQVAAARGQVANAQSQATAAGEQAARTTVRSPLSGSVSARPAEPGEAVAPGQTLYTVVSTGALELRGQVGVGEAGRVRVGDPVVFQIDGYPGQTFRGSVSRVVATADPASRQVSVFLRLPNPSGLVGGLFATGTVVSETLDDALLVPESAVRTRQTEDGEAASVLVVRNDVIRQQPVGIVQRDPSRGVIAVQGEIQAGDRVVVAPTTDTVDGARVRLAGASSSAAPPRPAAASAVAPQ</sequence>
<dbReference type="Proteomes" id="UP001267426">
    <property type="component" value="Unassembled WGS sequence"/>
</dbReference>
<evidence type="ECO:0000256" key="4">
    <source>
        <dbReference type="SAM" id="SignalP"/>
    </source>
</evidence>